<dbReference type="Proteomes" id="UP001203297">
    <property type="component" value="Unassembled WGS sequence"/>
</dbReference>
<proteinExistence type="predicted"/>
<gene>
    <name evidence="1" type="ORF">B0F90DRAFT_1953688</name>
</gene>
<organism evidence="1 2">
    <name type="scientific">Multifurca ochricompacta</name>
    <dbReference type="NCBI Taxonomy" id="376703"/>
    <lineage>
        <taxon>Eukaryota</taxon>
        <taxon>Fungi</taxon>
        <taxon>Dikarya</taxon>
        <taxon>Basidiomycota</taxon>
        <taxon>Agaricomycotina</taxon>
        <taxon>Agaricomycetes</taxon>
        <taxon>Russulales</taxon>
        <taxon>Russulaceae</taxon>
        <taxon>Multifurca</taxon>
    </lineage>
</organism>
<dbReference type="AlphaFoldDB" id="A0AAD4LZZ5"/>
<evidence type="ECO:0000313" key="1">
    <source>
        <dbReference type="EMBL" id="KAI0296137.1"/>
    </source>
</evidence>
<keyword evidence="2" id="KW-1185">Reference proteome</keyword>
<dbReference type="EMBL" id="WTXG01000051">
    <property type="protein sequence ID" value="KAI0296137.1"/>
    <property type="molecule type" value="Genomic_DNA"/>
</dbReference>
<name>A0AAD4LZZ5_9AGAM</name>
<comment type="caution">
    <text evidence="1">The sequence shown here is derived from an EMBL/GenBank/DDBJ whole genome shotgun (WGS) entry which is preliminary data.</text>
</comment>
<sequence length="301" mass="34509">MWTLECSDEDHELEQFFAGIPGFFQSRVVWEPQQAFNAPDSEKMSKSLIGLMQRTWTSNLVDESVKQRRIVIFEVAMGQKPECLPISNDIVDLALWRDQDGFFRSVELGLLLNGATYDDPFVADCSKWAISKIIARSKDRDDRWFKLVTKQLGVSKSEVENYLAHGDSIFLANLLHITRDILRFRSEDGYHNRAANETLSSVSKFDIQNALPGLQHDFCDLRNQIVREARNSEAQTWMLTHIFMIYPRILCATPKNIVPIQLLTPPTPCPPLSHITMAPFPPLSPFLAHLILIYHPRISRI</sequence>
<reference evidence="1" key="1">
    <citation type="journal article" date="2022" name="New Phytol.">
        <title>Evolutionary transition to the ectomycorrhizal habit in the genomes of a hyperdiverse lineage of mushroom-forming fungi.</title>
        <authorList>
            <person name="Looney B."/>
            <person name="Miyauchi S."/>
            <person name="Morin E."/>
            <person name="Drula E."/>
            <person name="Courty P.E."/>
            <person name="Kohler A."/>
            <person name="Kuo A."/>
            <person name="LaButti K."/>
            <person name="Pangilinan J."/>
            <person name="Lipzen A."/>
            <person name="Riley R."/>
            <person name="Andreopoulos W."/>
            <person name="He G."/>
            <person name="Johnson J."/>
            <person name="Nolan M."/>
            <person name="Tritt A."/>
            <person name="Barry K.W."/>
            <person name="Grigoriev I.V."/>
            <person name="Nagy L.G."/>
            <person name="Hibbett D."/>
            <person name="Henrissat B."/>
            <person name="Matheny P.B."/>
            <person name="Labbe J."/>
            <person name="Martin F.M."/>
        </authorList>
    </citation>
    <scope>NUCLEOTIDE SEQUENCE</scope>
    <source>
        <strain evidence="1">BPL690</strain>
    </source>
</reference>
<evidence type="ECO:0000313" key="2">
    <source>
        <dbReference type="Proteomes" id="UP001203297"/>
    </source>
</evidence>
<accession>A0AAD4LZZ5</accession>
<protein>
    <submittedName>
        <fullName evidence="1">Uncharacterized protein</fullName>
    </submittedName>
</protein>